<dbReference type="InterPro" id="IPR036162">
    <property type="entry name" value="Resolvase-like_N_sf"/>
</dbReference>
<dbReference type="Proteomes" id="UP000295060">
    <property type="component" value="Unassembled WGS sequence"/>
</dbReference>
<dbReference type="CDD" id="cd00338">
    <property type="entry name" value="Ser_Recombinase"/>
    <property type="match status" value="1"/>
</dbReference>
<dbReference type="Gene3D" id="3.90.1750.20">
    <property type="entry name" value="Putative Large Serine Recombinase, Chain B, Domain 2"/>
    <property type="match status" value="1"/>
</dbReference>
<dbReference type="InterPro" id="IPR050639">
    <property type="entry name" value="SSR_resolvase"/>
</dbReference>
<evidence type="ECO:0000313" key="4">
    <source>
        <dbReference type="EMBL" id="TDW87268.1"/>
    </source>
</evidence>
<dbReference type="PROSITE" id="PS51737">
    <property type="entry name" value="RECOMBINASE_DNA_BIND"/>
    <property type="match status" value="1"/>
</dbReference>
<evidence type="ECO:0000259" key="3">
    <source>
        <dbReference type="PROSITE" id="PS51737"/>
    </source>
</evidence>
<feature type="coiled-coil region" evidence="1">
    <location>
        <begin position="372"/>
        <end position="399"/>
    </location>
</feature>
<dbReference type="InterPro" id="IPR038109">
    <property type="entry name" value="DNA_bind_recomb_sf"/>
</dbReference>
<feature type="domain" description="Recombinase" evidence="3">
    <location>
        <begin position="173"/>
        <end position="290"/>
    </location>
</feature>
<dbReference type="PANTHER" id="PTHR30461:SF23">
    <property type="entry name" value="DNA RECOMBINASE-RELATED"/>
    <property type="match status" value="1"/>
</dbReference>
<keyword evidence="1" id="KW-0175">Coiled coil</keyword>
<dbReference type="PANTHER" id="PTHR30461">
    <property type="entry name" value="DNA-INVERTASE FROM LAMBDOID PROPHAGE"/>
    <property type="match status" value="1"/>
</dbReference>
<organism evidence="4 5">
    <name type="scientific">Kribbella pratensis</name>
    <dbReference type="NCBI Taxonomy" id="2512112"/>
    <lineage>
        <taxon>Bacteria</taxon>
        <taxon>Bacillati</taxon>
        <taxon>Actinomycetota</taxon>
        <taxon>Actinomycetes</taxon>
        <taxon>Propionibacteriales</taxon>
        <taxon>Kribbellaceae</taxon>
        <taxon>Kribbella</taxon>
    </lineage>
</organism>
<dbReference type="Gene3D" id="3.40.50.1390">
    <property type="entry name" value="Resolvase, N-terminal catalytic domain"/>
    <property type="match status" value="1"/>
</dbReference>
<accession>A0ABY2F9U9</accession>
<protein>
    <submittedName>
        <fullName evidence="4">DNA invertase Pin-like site-specific DNA recombinase</fullName>
    </submittedName>
</protein>
<evidence type="ECO:0000256" key="1">
    <source>
        <dbReference type="SAM" id="Coils"/>
    </source>
</evidence>
<dbReference type="Pfam" id="PF07508">
    <property type="entry name" value="Recombinase"/>
    <property type="match status" value="1"/>
</dbReference>
<reference evidence="4 5" key="1">
    <citation type="submission" date="2019-03" db="EMBL/GenBank/DDBJ databases">
        <title>Genomic Encyclopedia of Type Strains, Phase III (KMG-III): the genomes of soil and plant-associated and newly described type strains.</title>
        <authorList>
            <person name="Whitman W."/>
        </authorList>
    </citation>
    <scope>NUCLEOTIDE SEQUENCE [LARGE SCALE GENOMIC DNA]</scope>
    <source>
        <strain evidence="4 5">VKMAc-2574</strain>
    </source>
</reference>
<dbReference type="InterPro" id="IPR011109">
    <property type="entry name" value="DNA_bind_recombinase_dom"/>
</dbReference>
<dbReference type="RefSeq" id="WP_134131195.1">
    <property type="nucleotide sequence ID" value="NZ_SODU01000003.1"/>
</dbReference>
<dbReference type="Pfam" id="PF00239">
    <property type="entry name" value="Resolvase"/>
    <property type="match status" value="1"/>
</dbReference>
<gene>
    <name evidence="4" type="ORF">EV137_5341</name>
</gene>
<sequence length="500" mass="57063">MEVNTELAREYLRVSKDKSGRRRSVDEQHDDNQTAADERGWTLGDPYADNDKSASRYARKIREDFGKLVGDLETGKFGARYLILWEGSRGSREMEEWVRLIKLCERAGVQFYITSEDRILDPRNDHDWSALISMGQASEVESRKTSKRARRTTAANARAGRPHGICNDGYLRQYDPQTGDLVAQVIDPDRSMIFVALFDLLLQLVPLKEIARRFEAKGWLNKSGRPFQPEHLRALAKTHAYAGLRVHTQGREGSRRVLKPDLLVEATWPGIVSKEQFWKVQALLDAPERRTTRGGKATHLVSMIGRCGKCPAPIVAAKGRKPQSTPKYACRYGHVSVDRAEMDTYVTELVFAYLGRPDNYTALLPPQRTEELTKVRGRIAEVEHELQDLERSLKAREISPRLAGAAEQEWLTELEQLRKSEQGLRIPVVLQEFLRPDEDVRARWENPDTTIAAKREIVRMLFSPDVLGTLVLGPADYLRQPVHERVQFQKADDSQERVSR</sequence>
<evidence type="ECO:0000256" key="2">
    <source>
        <dbReference type="SAM" id="MobiDB-lite"/>
    </source>
</evidence>
<proteinExistence type="predicted"/>
<feature type="compositionally biased region" description="Basic and acidic residues" evidence="2">
    <location>
        <begin position="14"/>
        <end position="40"/>
    </location>
</feature>
<name>A0ABY2F9U9_9ACTN</name>
<dbReference type="EMBL" id="SODU01000003">
    <property type="protein sequence ID" value="TDW87268.1"/>
    <property type="molecule type" value="Genomic_DNA"/>
</dbReference>
<keyword evidence="5" id="KW-1185">Reference proteome</keyword>
<dbReference type="SMART" id="SM00857">
    <property type="entry name" value="Resolvase"/>
    <property type="match status" value="1"/>
</dbReference>
<feature type="region of interest" description="Disordered" evidence="2">
    <location>
        <begin position="14"/>
        <end position="47"/>
    </location>
</feature>
<evidence type="ECO:0000313" key="5">
    <source>
        <dbReference type="Proteomes" id="UP000295060"/>
    </source>
</evidence>
<dbReference type="InterPro" id="IPR006119">
    <property type="entry name" value="Resolv_N"/>
</dbReference>
<dbReference type="SUPFAM" id="SSF53041">
    <property type="entry name" value="Resolvase-like"/>
    <property type="match status" value="1"/>
</dbReference>
<comment type="caution">
    <text evidence="4">The sequence shown here is derived from an EMBL/GenBank/DDBJ whole genome shotgun (WGS) entry which is preliminary data.</text>
</comment>